<dbReference type="EMBL" id="KR350688">
    <property type="protein sequence ID" value="ALK48506.1"/>
    <property type="molecule type" value="Genomic_DNA"/>
</dbReference>
<dbReference type="InterPro" id="IPR001509">
    <property type="entry name" value="Epimerase_deHydtase"/>
</dbReference>
<sequence>MTKVLVTGATGFIGSSLVPALIAAGYEVRCAVWQKNQYMAVEQVEIDKLEQVTDWSEALDGIDIVIHLAARVHIMKEDTSSSLEEYCKINSIATKNFAEQAAKHKVKRFVFLSTIKVNGEVSSPENPFSEKNSAQPKDSYAQSKLKAELYLQEVSEHSEMEVVILRPPLVYGPGVKANFLKLLSMVEKGWPLPFASINNKRSFIFIDNLISAILTVMTHPKAANQLYLVADNESWSLADLLSMLAQNMKINLRLYRFPATLLAGLFKVIGMGSLNTRLLGSLEIDNSKIISELGWIPPVDSCEGLKKTAVWYQYEYNA</sequence>
<dbReference type="RefSeq" id="WP_028379108.1">
    <property type="nucleotide sequence ID" value="NZ_KQ973549.1"/>
</dbReference>
<dbReference type="Gene3D" id="3.40.50.720">
    <property type="entry name" value="NAD(P)-binding Rossmann-like Domain"/>
    <property type="match status" value="1"/>
</dbReference>
<comment type="similarity">
    <text evidence="2">Belongs to the NAD(P)-dependent epimerase/dehydratase family.</text>
</comment>
<organism evidence="3">
    <name type="scientific">Legionella pneumophila</name>
    <dbReference type="NCBI Taxonomy" id="446"/>
    <lineage>
        <taxon>Bacteria</taxon>
        <taxon>Pseudomonadati</taxon>
        <taxon>Pseudomonadota</taxon>
        <taxon>Gammaproteobacteria</taxon>
        <taxon>Legionellales</taxon>
        <taxon>Legionellaceae</taxon>
        <taxon>Legionella</taxon>
    </lineage>
</organism>
<reference evidence="3" key="1">
    <citation type="journal article" date="2015" name="Antonie Van Leeuwenhoek">
        <title>Structural comparison of O-antigen gene clusters of Legionella pneumophila and its application of a serogroup-specific multiplex PCR assay.</title>
        <authorList>
            <person name="Cao B."/>
            <person name="Tian Z."/>
            <person name="Wang S."/>
            <person name="Zhu Z."/>
            <person name="Sun Y."/>
            <person name="Feng L."/>
            <person name="Wang L."/>
        </authorList>
    </citation>
    <scope>NUCLEOTIDE SEQUENCE</scope>
    <source>
        <strain evidence="3">ATCC 33156</strain>
    </source>
</reference>
<name>A0A0P0KTZ1_LEGPN</name>
<evidence type="ECO:0000256" key="1">
    <source>
        <dbReference type="ARBA" id="ARBA00005125"/>
    </source>
</evidence>
<accession>A0A0P0KTZ1</accession>
<dbReference type="AlphaFoldDB" id="A0A0P0KTZ1"/>
<gene>
    <name evidence="3" type="primary">galE</name>
</gene>
<dbReference type="InterPro" id="IPR036291">
    <property type="entry name" value="NAD(P)-bd_dom_sf"/>
</dbReference>
<proteinExistence type="inferred from homology"/>
<evidence type="ECO:0000313" key="3">
    <source>
        <dbReference type="EMBL" id="ALK48506.1"/>
    </source>
</evidence>
<dbReference type="SUPFAM" id="SSF51735">
    <property type="entry name" value="NAD(P)-binding Rossmann-fold domains"/>
    <property type="match status" value="1"/>
</dbReference>
<dbReference type="PANTHER" id="PTHR43000">
    <property type="entry name" value="DTDP-D-GLUCOSE 4,6-DEHYDRATASE-RELATED"/>
    <property type="match status" value="1"/>
</dbReference>
<protein>
    <submittedName>
        <fullName evidence="3">GalE</fullName>
    </submittedName>
</protein>
<evidence type="ECO:0000256" key="2">
    <source>
        <dbReference type="ARBA" id="ARBA00007637"/>
    </source>
</evidence>
<comment type="pathway">
    <text evidence="1">Bacterial outer membrane biogenesis; LPS O-antigen biosynthesis.</text>
</comment>
<dbReference type="Pfam" id="PF01370">
    <property type="entry name" value="Epimerase"/>
    <property type="match status" value="1"/>
</dbReference>